<keyword evidence="3" id="KW-1185">Reference proteome</keyword>
<dbReference type="GeneID" id="115741274"/>
<dbReference type="PANTHER" id="PTHR33138">
    <property type="entry name" value="OS01G0690200 PROTEIN"/>
    <property type="match status" value="1"/>
</dbReference>
<dbReference type="Pfam" id="PF14380">
    <property type="entry name" value="WAK_assoc"/>
    <property type="match status" value="1"/>
</dbReference>
<evidence type="ECO:0000259" key="2">
    <source>
        <dbReference type="Pfam" id="PF14380"/>
    </source>
</evidence>
<accession>A0ABM3HJ02</accession>
<sequence length="224" mass="24190">MAQKQGDNYFVTDINYDNETLTLVDVDIAIASQECPRASHNLTLGSLPLAYNSANVNLTFLFNCTTPVVGIHADSVAIISANFVAIGCLRSGDNQSYVFVNKSPEEVAALDKGLDCEDTEVAPVKRTNVTAGNVVEEFAGAMNEGFVLDWEKAKECGECEHSGGRCAVNEKEQLLCYCDDESIHNDGSFCERNKKIGLKVGIGNCFKTLSSTSLHSPLQFCATS</sequence>
<dbReference type="PANTHER" id="PTHR33138:SF1">
    <property type="entry name" value="OS01G0113900 PROTEIN"/>
    <property type="match status" value="1"/>
</dbReference>
<feature type="domain" description="Wall-associated receptor kinase C-terminal" evidence="2">
    <location>
        <begin position="88"/>
        <end position="180"/>
    </location>
</feature>
<reference evidence="4" key="1">
    <citation type="submission" date="2025-08" db="UniProtKB">
        <authorList>
            <consortium name="RefSeq"/>
        </authorList>
    </citation>
    <scope>IDENTIFICATION</scope>
    <source>
        <tissue evidence="4">Leaf</tissue>
    </source>
</reference>
<evidence type="ECO:0000313" key="4">
    <source>
        <dbReference type="RefSeq" id="XP_048136580.1"/>
    </source>
</evidence>
<dbReference type="Proteomes" id="UP000827889">
    <property type="component" value="Chromosome 6"/>
</dbReference>
<name>A0ABM3HJ02_9MYRT</name>
<organism evidence="3 4">
    <name type="scientific">Rhodamnia argentea</name>
    <dbReference type="NCBI Taxonomy" id="178133"/>
    <lineage>
        <taxon>Eukaryota</taxon>
        <taxon>Viridiplantae</taxon>
        <taxon>Streptophyta</taxon>
        <taxon>Embryophyta</taxon>
        <taxon>Tracheophyta</taxon>
        <taxon>Spermatophyta</taxon>
        <taxon>Magnoliopsida</taxon>
        <taxon>eudicotyledons</taxon>
        <taxon>Gunneridae</taxon>
        <taxon>Pentapetalae</taxon>
        <taxon>rosids</taxon>
        <taxon>malvids</taxon>
        <taxon>Myrtales</taxon>
        <taxon>Myrtaceae</taxon>
        <taxon>Myrtoideae</taxon>
        <taxon>Myrteae</taxon>
        <taxon>Australasian group</taxon>
        <taxon>Rhodamnia</taxon>
    </lineage>
</organism>
<dbReference type="InterPro" id="IPR032872">
    <property type="entry name" value="WAK_assoc_C"/>
</dbReference>
<evidence type="ECO:0000256" key="1">
    <source>
        <dbReference type="ARBA" id="ARBA00023180"/>
    </source>
</evidence>
<protein>
    <submittedName>
        <fullName evidence="4">Uncharacterized protein LOC115741274</fullName>
    </submittedName>
</protein>
<proteinExistence type="predicted"/>
<gene>
    <name evidence="4" type="primary">LOC115741274</name>
</gene>
<keyword evidence="1" id="KW-0325">Glycoprotein</keyword>
<dbReference type="RefSeq" id="XP_048136580.1">
    <property type="nucleotide sequence ID" value="XM_048280623.1"/>
</dbReference>
<evidence type="ECO:0000313" key="3">
    <source>
        <dbReference type="Proteomes" id="UP000827889"/>
    </source>
</evidence>